<dbReference type="Proteomes" id="UP000579281">
    <property type="component" value="Unassembled WGS sequence"/>
</dbReference>
<dbReference type="EMBL" id="JACHEN010000034">
    <property type="protein sequence ID" value="MBB6218205.1"/>
    <property type="molecule type" value="Genomic_DNA"/>
</dbReference>
<dbReference type="RefSeq" id="WP_184312695.1">
    <property type="nucleotide sequence ID" value="NZ_JACHEN010000034.1"/>
</dbReference>
<keyword evidence="2" id="KW-1185">Reference proteome</keyword>
<protein>
    <submittedName>
        <fullName evidence="1">Uncharacterized protein</fullName>
    </submittedName>
</protein>
<dbReference type="AlphaFoldDB" id="A0A841L7G0"/>
<gene>
    <name evidence="1" type="ORF">HNQ80_004345</name>
</gene>
<organism evidence="1 2">
    <name type="scientific">Anaerosolibacter carboniphilus</name>
    <dbReference type="NCBI Taxonomy" id="1417629"/>
    <lineage>
        <taxon>Bacteria</taxon>
        <taxon>Bacillati</taxon>
        <taxon>Bacillota</taxon>
        <taxon>Clostridia</taxon>
        <taxon>Peptostreptococcales</taxon>
        <taxon>Thermotaleaceae</taxon>
        <taxon>Anaerosolibacter</taxon>
    </lineage>
</organism>
<sequence>MNVLWNNEMDLCIGLMTEMDRDEFARDVLESHKMLTGESIRPEDGEVSVVDHIIWKFQLK</sequence>
<proteinExistence type="predicted"/>
<evidence type="ECO:0000313" key="2">
    <source>
        <dbReference type="Proteomes" id="UP000579281"/>
    </source>
</evidence>
<name>A0A841L7G0_9FIRM</name>
<reference evidence="1 2" key="1">
    <citation type="submission" date="2020-08" db="EMBL/GenBank/DDBJ databases">
        <title>Genomic Encyclopedia of Type Strains, Phase IV (KMG-IV): sequencing the most valuable type-strain genomes for metagenomic binning, comparative biology and taxonomic classification.</title>
        <authorList>
            <person name="Goeker M."/>
        </authorList>
    </citation>
    <scope>NUCLEOTIDE SEQUENCE [LARGE SCALE GENOMIC DNA]</scope>
    <source>
        <strain evidence="1 2">DSM 103526</strain>
    </source>
</reference>
<evidence type="ECO:0000313" key="1">
    <source>
        <dbReference type="EMBL" id="MBB6218205.1"/>
    </source>
</evidence>
<accession>A0A841L7G0</accession>
<comment type="caution">
    <text evidence="1">The sequence shown here is derived from an EMBL/GenBank/DDBJ whole genome shotgun (WGS) entry which is preliminary data.</text>
</comment>